<reference evidence="3" key="1">
    <citation type="submission" date="2015-02" db="EMBL/GenBank/DDBJ databases">
        <authorList>
            <person name="Chooi Y.-H."/>
        </authorList>
    </citation>
    <scope>NUCLEOTIDE SEQUENCE [LARGE SCALE GENOMIC DNA]</scope>
    <source>
        <strain evidence="3">strain Y</strain>
    </source>
</reference>
<name>A0A0D6JKH7_9HYPH</name>
<sequence length="58" mass="6505">MFPCRQAAGKWLYFSIVRMLLGANNVFLILNVKITNLSSAARDLQISNFFASFLAHAL</sequence>
<dbReference type="AlphaFoldDB" id="A0A0D6JKH7"/>
<protein>
    <submittedName>
        <fullName evidence="2">Uncharacterized protein</fullName>
    </submittedName>
</protein>
<dbReference type="EMBL" id="LN829119">
    <property type="protein sequence ID" value="CPR22441.1"/>
    <property type="molecule type" value="Genomic_DNA"/>
</dbReference>
<keyword evidence="1" id="KW-0812">Transmembrane</keyword>
<keyword evidence="1" id="KW-0472">Membrane</keyword>
<keyword evidence="3" id="KW-1185">Reference proteome</keyword>
<gene>
    <name evidence="2" type="ORF">YBN1229_v1_3874</name>
</gene>
<evidence type="ECO:0000313" key="2">
    <source>
        <dbReference type="EMBL" id="CPR22441.1"/>
    </source>
</evidence>
<accession>A0A0D6JKH7</accession>
<feature type="transmembrane region" description="Helical" evidence="1">
    <location>
        <begin position="12"/>
        <end position="32"/>
    </location>
</feature>
<dbReference type="KEGG" id="fil:BN1229_v1_3884"/>
<proteinExistence type="predicted"/>
<evidence type="ECO:0000256" key="1">
    <source>
        <dbReference type="SAM" id="Phobius"/>
    </source>
</evidence>
<dbReference type="Proteomes" id="UP000033187">
    <property type="component" value="Chromosome 1"/>
</dbReference>
<evidence type="ECO:0000313" key="3">
    <source>
        <dbReference type="Proteomes" id="UP000033187"/>
    </source>
</evidence>
<organism evidence="2 3">
    <name type="scientific">Candidatus Filomicrobium marinum</name>
    <dbReference type="NCBI Taxonomy" id="1608628"/>
    <lineage>
        <taxon>Bacteria</taxon>
        <taxon>Pseudomonadati</taxon>
        <taxon>Pseudomonadota</taxon>
        <taxon>Alphaproteobacteria</taxon>
        <taxon>Hyphomicrobiales</taxon>
        <taxon>Hyphomicrobiaceae</taxon>
        <taxon>Filomicrobium</taxon>
    </lineage>
</organism>
<dbReference type="KEGG" id="fiy:BN1229_v1_3874"/>
<keyword evidence="1" id="KW-1133">Transmembrane helix</keyword>